<comment type="subcellular location">
    <subcellularLocation>
        <location evidence="1">Nucleus</location>
    </subcellularLocation>
</comment>
<dbReference type="GO" id="GO:0008270">
    <property type="term" value="F:zinc ion binding"/>
    <property type="evidence" value="ECO:0007669"/>
    <property type="project" value="UniProtKB-KW"/>
</dbReference>
<dbReference type="OMA" id="CQERNGY"/>
<feature type="domain" description="B box-type" evidence="10">
    <location>
        <begin position="1"/>
        <end position="47"/>
    </location>
</feature>
<organism evidence="11 12">
    <name type="scientific">Citrus clementina</name>
    <name type="common">Clementine</name>
    <name type="synonym">Citrus deliciosa x Citrus sinensis</name>
    <dbReference type="NCBI Taxonomy" id="85681"/>
    <lineage>
        <taxon>Eukaryota</taxon>
        <taxon>Viridiplantae</taxon>
        <taxon>Streptophyta</taxon>
        <taxon>Embryophyta</taxon>
        <taxon>Tracheophyta</taxon>
        <taxon>Spermatophyta</taxon>
        <taxon>Magnoliopsida</taxon>
        <taxon>eudicotyledons</taxon>
        <taxon>Gunneridae</taxon>
        <taxon>Pentapetalae</taxon>
        <taxon>rosids</taxon>
        <taxon>malvids</taxon>
        <taxon>Sapindales</taxon>
        <taxon>Rutaceae</taxon>
        <taxon>Aurantioideae</taxon>
        <taxon>Citrus</taxon>
    </lineage>
</organism>
<dbReference type="PANTHER" id="PTHR31832:SF63">
    <property type="entry name" value="B-BOX ZINC FINGER PROTEIN 23"/>
    <property type="match status" value="1"/>
</dbReference>
<dbReference type="InterPro" id="IPR049808">
    <property type="entry name" value="CONSTANS-like_Bbox1"/>
</dbReference>
<dbReference type="Gramene" id="ESR55099">
    <property type="protein sequence ID" value="ESR55099"/>
    <property type="gene ID" value="CICLE_v10024319mg"/>
</dbReference>
<dbReference type="FunFam" id="3.30.160.60:FF:000589">
    <property type="entry name" value="B-box zinc finger protein 22"/>
    <property type="match status" value="1"/>
</dbReference>
<accession>V4VQ44</accession>
<dbReference type="eggNOG" id="ENOG502S2I7">
    <property type="taxonomic scope" value="Eukaryota"/>
</dbReference>
<keyword evidence="7" id="KW-0804">Transcription</keyword>
<evidence type="ECO:0000313" key="11">
    <source>
        <dbReference type="EMBL" id="ESR55099.1"/>
    </source>
</evidence>
<keyword evidence="6" id="KW-0805">Transcription regulation</keyword>
<dbReference type="GO" id="GO:0005634">
    <property type="term" value="C:nucleus"/>
    <property type="evidence" value="ECO:0007669"/>
    <property type="project" value="UniProtKB-SubCell"/>
</dbReference>
<keyword evidence="5" id="KW-0862">Zinc</keyword>
<dbReference type="InterPro" id="IPR000315">
    <property type="entry name" value="Znf_B-box"/>
</dbReference>
<gene>
    <name evidence="11" type="ORF">CICLE_v10024319mg</name>
</gene>
<dbReference type="KEGG" id="cic:CICLE_v10024319mg"/>
<evidence type="ECO:0000256" key="4">
    <source>
        <dbReference type="ARBA" id="ARBA00022771"/>
    </source>
</evidence>
<evidence type="ECO:0000256" key="1">
    <source>
        <dbReference type="ARBA" id="ARBA00004123"/>
    </source>
</evidence>
<dbReference type="InParanoid" id="V4VQ44"/>
<keyword evidence="8" id="KW-0539">Nucleus</keyword>
<proteinExistence type="predicted"/>
<evidence type="ECO:0000256" key="6">
    <source>
        <dbReference type="ARBA" id="ARBA00023015"/>
    </source>
</evidence>
<dbReference type="SMART" id="SM00336">
    <property type="entry name" value="BBOX"/>
    <property type="match status" value="2"/>
</dbReference>
<evidence type="ECO:0000256" key="2">
    <source>
        <dbReference type="ARBA" id="ARBA00022723"/>
    </source>
</evidence>
<dbReference type="Gene3D" id="3.30.160.60">
    <property type="entry name" value="Classic Zinc Finger"/>
    <property type="match status" value="1"/>
</dbReference>
<dbReference type="PANTHER" id="PTHR31832">
    <property type="entry name" value="B-BOX ZINC FINGER PROTEIN 22"/>
    <property type="match status" value="1"/>
</dbReference>
<evidence type="ECO:0000259" key="10">
    <source>
        <dbReference type="PROSITE" id="PS50119"/>
    </source>
</evidence>
<keyword evidence="3" id="KW-0677">Repeat</keyword>
<dbReference type="InterPro" id="IPR051979">
    <property type="entry name" value="B-box_zinc_finger"/>
</dbReference>
<evidence type="ECO:0000256" key="9">
    <source>
        <dbReference type="PROSITE-ProRule" id="PRU00024"/>
    </source>
</evidence>
<name>V4VQ44_CITCL</name>
<protein>
    <recommendedName>
        <fullName evidence="10">B box-type domain-containing protein</fullName>
    </recommendedName>
</protein>
<dbReference type="CDD" id="cd19821">
    <property type="entry name" value="Bbox1_BBX-like"/>
    <property type="match status" value="2"/>
</dbReference>
<evidence type="ECO:0000313" key="12">
    <source>
        <dbReference type="Proteomes" id="UP000030687"/>
    </source>
</evidence>
<dbReference type="GO" id="GO:0006355">
    <property type="term" value="P:regulation of DNA-templated transcription"/>
    <property type="evidence" value="ECO:0007669"/>
    <property type="project" value="TreeGrafter"/>
</dbReference>
<dbReference type="EMBL" id="KI536661">
    <property type="protein sequence ID" value="ESR55099.1"/>
    <property type="molecule type" value="Genomic_DNA"/>
</dbReference>
<dbReference type="PROSITE" id="PS50119">
    <property type="entry name" value="ZF_BBOX"/>
    <property type="match status" value="2"/>
</dbReference>
<evidence type="ECO:0000256" key="3">
    <source>
        <dbReference type="ARBA" id="ARBA00022737"/>
    </source>
</evidence>
<dbReference type="GO" id="GO:0009640">
    <property type="term" value="P:photomorphogenesis"/>
    <property type="evidence" value="ECO:0007669"/>
    <property type="project" value="TreeGrafter"/>
</dbReference>
<dbReference type="SUPFAM" id="SSF57845">
    <property type="entry name" value="B-box zinc-binding domain"/>
    <property type="match status" value="1"/>
</dbReference>
<keyword evidence="4 9" id="KW-0863">Zinc-finger</keyword>
<dbReference type="Proteomes" id="UP000030687">
    <property type="component" value="Unassembled WGS sequence"/>
</dbReference>
<evidence type="ECO:0000256" key="5">
    <source>
        <dbReference type="ARBA" id="ARBA00022833"/>
    </source>
</evidence>
<keyword evidence="12" id="KW-1185">Reference proteome</keyword>
<feature type="domain" description="B box-type" evidence="10">
    <location>
        <begin position="66"/>
        <end position="113"/>
    </location>
</feature>
<reference evidence="11 12" key="1">
    <citation type="submission" date="2013-10" db="EMBL/GenBank/DDBJ databases">
        <authorList>
            <consortium name="International Citrus Genome Consortium"/>
            <person name="Jenkins J."/>
            <person name="Schmutz J."/>
            <person name="Prochnik S."/>
            <person name="Rokhsar D."/>
            <person name="Gmitter F."/>
            <person name="Ollitrault P."/>
            <person name="Machado M."/>
            <person name="Talon M."/>
            <person name="Wincker P."/>
            <person name="Jaillon O."/>
            <person name="Morgante M."/>
        </authorList>
    </citation>
    <scope>NUCLEOTIDE SEQUENCE</scope>
    <source>
        <strain evidence="12">cv. Clemenules</strain>
    </source>
</reference>
<dbReference type="AlphaFoldDB" id="V4VQ44"/>
<keyword evidence="2" id="KW-0479">Metal-binding</keyword>
<evidence type="ECO:0000256" key="8">
    <source>
        <dbReference type="ARBA" id="ARBA00023242"/>
    </source>
</evidence>
<sequence length="198" mass="21344">MKLQCEVCEKAEAEVLCCADEAVLCSNCDVKVHTANKLSRKHQRVSLLKHNAAAASSSSSSSPSASQLPSCDICQERNGYFFCLEDRAILCRQCDVSIHKASPFQSSHQRFLIGGIKVALESSADNNSRTSETYFPTAAAEESRQAMTMDSSTGSGSGLAAAHLATAASSCSWQLDDLLGNDDFNYHDFSDTESSRIN</sequence>
<dbReference type="Pfam" id="PF00643">
    <property type="entry name" value="zf-B_box"/>
    <property type="match status" value="2"/>
</dbReference>
<evidence type="ECO:0000256" key="7">
    <source>
        <dbReference type="ARBA" id="ARBA00023163"/>
    </source>
</evidence>